<evidence type="ECO:0000256" key="6">
    <source>
        <dbReference type="ARBA" id="ARBA00022692"/>
    </source>
</evidence>
<evidence type="ECO:0000256" key="2">
    <source>
        <dbReference type="ARBA" id="ARBA00004953"/>
    </source>
</evidence>
<keyword evidence="4 9" id="KW-1003">Cell membrane</keyword>
<keyword evidence="5 9" id="KW-0169">Cobalamin biosynthesis</keyword>
<dbReference type="PANTHER" id="PTHR34308">
    <property type="entry name" value="COBALAMIN BIOSYNTHESIS PROTEIN CBIB"/>
    <property type="match status" value="1"/>
</dbReference>
<proteinExistence type="inferred from homology"/>
<gene>
    <name evidence="10" type="primary">cbiB</name>
    <name evidence="9" type="synonym">cobD</name>
    <name evidence="10" type="ORF">NVS89_14890</name>
</gene>
<dbReference type="PANTHER" id="PTHR34308:SF1">
    <property type="entry name" value="COBALAMIN BIOSYNTHESIS PROTEIN CBIB"/>
    <property type="match status" value="1"/>
</dbReference>
<dbReference type="HAMAP" id="MF_00024">
    <property type="entry name" value="CobD_CbiB"/>
    <property type="match status" value="1"/>
</dbReference>
<dbReference type="GO" id="GO:0015420">
    <property type="term" value="F:ABC-type vitamin B12 transporter activity"/>
    <property type="evidence" value="ECO:0007669"/>
    <property type="project" value="UniProtKB-UniRule"/>
</dbReference>
<feature type="transmembrane region" description="Helical" evidence="9">
    <location>
        <begin position="306"/>
        <end position="325"/>
    </location>
</feature>
<dbReference type="GO" id="GO:0048472">
    <property type="term" value="F:threonine-phosphate decarboxylase activity"/>
    <property type="evidence" value="ECO:0007669"/>
    <property type="project" value="InterPro"/>
</dbReference>
<feature type="transmembrane region" description="Helical" evidence="9">
    <location>
        <begin position="85"/>
        <end position="103"/>
    </location>
</feature>
<evidence type="ECO:0000313" key="10">
    <source>
        <dbReference type="EMBL" id="MCS0496389.1"/>
    </source>
</evidence>
<feature type="transmembrane region" description="Helical" evidence="9">
    <location>
        <begin position="214"/>
        <end position="233"/>
    </location>
</feature>
<evidence type="ECO:0000256" key="8">
    <source>
        <dbReference type="ARBA" id="ARBA00023136"/>
    </source>
</evidence>
<dbReference type="Pfam" id="PF03186">
    <property type="entry name" value="CobD_Cbib"/>
    <property type="match status" value="1"/>
</dbReference>
<evidence type="ECO:0000313" key="11">
    <source>
        <dbReference type="Proteomes" id="UP001151088"/>
    </source>
</evidence>
<dbReference type="InterPro" id="IPR004485">
    <property type="entry name" value="Cobalamin_biosynth_CobD/CbiB"/>
</dbReference>
<comment type="subcellular location">
    <subcellularLocation>
        <location evidence="1 9">Cell membrane</location>
        <topology evidence="1 9">Multi-pass membrane protein</topology>
    </subcellularLocation>
</comment>
<keyword evidence="7 9" id="KW-1133">Transmembrane helix</keyword>
<evidence type="ECO:0000256" key="7">
    <source>
        <dbReference type="ARBA" id="ARBA00022989"/>
    </source>
</evidence>
<feature type="transmembrane region" description="Helical" evidence="9">
    <location>
        <begin position="161"/>
        <end position="179"/>
    </location>
</feature>
<keyword evidence="11" id="KW-1185">Reference proteome</keyword>
<comment type="pathway">
    <text evidence="2 9">Cofactor biosynthesis; adenosylcobalamin biosynthesis.</text>
</comment>
<evidence type="ECO:0000256" key="9">
    <source>
        <dbReference type="HAMAP-Rule" id="MF_00024"/>
    </source>
</evidence>
<comment type="similarity">
    <text evidence="3 9">Belongs to the CobD/CbiB family.</text>
</comment>
<name>A0A9X2T6I3_9HYPH</name>
<evidence type="ECO:0000256" key="1">
    <source>
        <dbReference type="ARBA" id="ARBA00004651"/>
    </source>
</evidence>
<comment type="caution">
    <text evidence="10">The sequence shown here is derived from an EMBL/GenBank/DDBJ whole genome shotgun (WGS) entry which is preliminary data.</text>
</comment>
<dbReference type="RefSeq" id="WP_258733543.1">
    <property type="nucleotide sequence ID" value="NZ_JANTHZ010000006.1"/>
</dbReference>
<evidence type="ECO:0000256" key="5">
    <source>
        <dbReference type="ARBA" id="ARBA00022573"/>
    </source>
</evidence>
<organism evidence="10 11">
    <name type="scientific">Ancylobacter mangrovi</name>
    <dbReference type="NCBI Taxonomy" id="2972472"/>
    <lineage>
        <taxon>Bacteria</taxon>
        <taxon>Pseudomonadati</taxon>
        <taxon>Pseudomonadota</taxon>
        <taxon>Alphaproteobacteria</taxon>
        <taxon>Hyphomicrobiales</taxon>
        <taxon>Xanthobacteraceae</taxon>
        <taxon>Ancylobacter</taxon>
    </lineage>
</organism>
<dbReference type="GO" id="GO:0005886">
    <property type="term" value="C:plasma membrane"/>
    <property type="evidence" value="ECO:0007669"/>
    <property type="project" value="UniProtKB-SubCell"/>
</dbReference>
<comment type="function">
    <text evidence="9">Converts cobyric acid to cobinamide by the addition of aminopropanol on the F carboxylic group.</text>
</comment>
<evidence type="ECO:0000256" key="4">
    <source>
        <dbReference type="ARBA" id="ARBA00022475"/>
    </source>
</evidence>
<feature type="transmembrane region" description="Helical" evidence="9">
    <location>
        <begin position="60"/>
        <end position="79"/>
    </location>
</feature>
<dbReference type="EMBL" id="JANTHZ010000006">
    <property type="protein sequence ID" value="MCS0496389.1"/>
    <property type="molecule type" value="Genomic_DNA"/>
</dbReference>
<keyword evidence="8 9" id="KW-0472">Membrane</keyword>
<protein>
    <recommendedName>
        <fullName evidence="9">Cobalamin biosynthesis protein CobD</fullName>
    </recommendedName>
</protein>
<dbReference type="GO" id="GO:0009236">
    <property type="term" value="P:cobalamin biosynthetic process"/>
    <property type="evidence" value="ECO:0007669"/>
    <property type="project" value="UniProtKB-UniRule"/>
</dbReference>
<reference evidence="10" key="1">
    <citation type="submission" date="2022-08" db="EMBL/GenBank/DDBJ databases">
        <authorList>
            <person name="Li F."/>
        </authorList>
    </citation>
    <scope>NUCLEOTIDE SEQUENCE</scope>
    <source>
        <strain evidence="10">MQZ15Z-1</strain>
    </source>
</reference>
<sequence length="326" mass="34013">MALDLTLGLTLLALLCEAAFGYPRFLFDRIGHPVMWIGWLIHLLDTHLNSEADAPMERRLDGVATLAVVLAVCIGAGVALQALALALPAGFVIAALAGSTLLAQRSLYEHVARVADGLEHGLAEGRAAVAHIVGRDPEALDEAGVARAAIESLAENFSDGIVAPALWMAVGGIAGAVAYKGVNTADSMIGHRTRRYAEFGWASARFDDLLNLPAARLAGVLVGIGAVFVPGASPLRAWRAMWRDAGEHRSPNAGWPEAAFAGALGLALAGPRQYGGQMSDDGIMGAGGRRECTAQDIRRALRLYRAADAATIALAAIGWLAAVLAM</sequence>
<dbReference type="Proteomes" id="UP001151088">
    <property type="component" value="Unassembled WGS sequence"/>
</dbReference>
<dbReference type="AlphaFoldDB" id="A0A9X2T6I3"/>
<evidence type="ECO:0000256" key="3">
    <source>
        <dbReference type="ARBA" id="ARBA00006263"/>
    </source>
</evidence>
<dbReference type="NCBIfam" id="TIGR00380">
    <property type="entry name" value="cobal_cbiB"/>
    <property type="match status" value="1"/>
</dbReference>
<keyword evidence="6 9" id="KW-0812">Transmembrane</keyword>
<accession>A0A9X2T6I3</accession>